<dbReference type="InterPro" id="IPR002197">
    <property type="entry name" value="HTH_Fis"/>
</dbReference>
<keyword evidence="5" id="KW-0804">Transcription</keyword>
<proteinExistence type="predicted"/>
<dbReference type="InterPro" id="IPR001789">
    <property type="entry name" value="Sig_transdc_resp-reg_receiver"/>
</dbReference>
<dbReference type="Pfam" id="PF00158">
    <property type="entry name" value="Sigma54_activat"/>
    <property type="match status" value="1"/>
</dbReference>
<evidence type="ECO:0000256" key="2">
    <source>
        <dbReference type="ARBA" id="ARBA00022840"/>
    </source>
</evidence>
<evidence type="ECO:0000256" key="6">
    <source>
        <dbReference type="PROSITE-ProRule" id="PRU00169"/>
    </source>
</evidence>
<evidence type="ECO:0000256" key="4">
    <source>
        <dbReference type="ARBA" id="ARBA00023125"/>
    </source>
</evidence>
<keyword evidence="10" id="KW-1185">Reference proteome</keyword>
<dbReference type="EMBL" id="JBHUMD010000026">
    <property type="protein sequence ID" value="MFD2602675.1"/>
    <property type="molecule type" value="Genomic_DNA"/>
</dbReference>
<dbReference type="InterPro" id="IPR002078">
    <property type="entry name" value="Sigma_54_int"/>
</dbReference>
<name>A0ABW5NUX7_9FLAO</name>
<evidence type="ECO:0000313" key="9">
    <source>
        <dbReference type="EMBL" id="MFD2602675.1"/>
    </source>
</evidence>
<evidence type="ECO:0000313" key="10">
    <source>
        <dbReference type="Proteomes" id="UP001597480"/>
    </source>
</evidence>
<dbReference type="Proteomes" id="UP001597480">
    <property type="component" value="Unassembled WGS sequence"/>
</dbReference>
<dbReference type="SMART" id="SM00448">
    <property type="entry name" value="REC"/>
    <property type="match status" value="1"/>
</dbReference>
<feature type="domain" description="Sigma-54 factor interaction" evidence="7">
    <location>
        <begin position="146"/>
        <end position="375"/>
    </location>
</feature>
<dbReference type="Pfam" id="PF25601">
    <property type="entry name" value="AAA_lid_14"/>
    <property type="match status" value="1"/>
</dbReference>
<dbReference type="PROSITE" id="PS50110">
    <property type="entry name" value="RESPONSE_REGULATORY"/>
    <property type="match status" value="1"/>
</dbReference>
<keyword evidence="4" id="KW-0238">DNA-binding</keyword>
<evidence type="ECO:0000256" key="5">
    <source>
        <dbReference type="ARBA" id="ARBA00023163"/>
    </source>
</evidence>
<evidence type="ECO:0000256" key="1">
    <source>
        <dbReference type="ARBA" id="ARBA00022741"/>
    </source>
</evidence>
<dbReference type="InterPro" id="IPR025944">
    <property type="entry name" value="Sigma_54_int_dom_CS"/>
</dbReference>
<dbReference type="CDD" id="cd17534">
    <property type="entry name" value="REC_DC-like"/>
    <property type="match status" value="1"/>
</dbReference>
<protein>
    <submittedName>
        <fullName evidence="9">Sigma-54-dependent transcriptional regulator</fullName>
    </submittedName>
</protein>
<dbReference type="SUPFAM" id="SSF46689">
    <property type="entry name" value="Homeodomain-like"/>
    <property type="match status" value="1"/>
</dbReference>
<dbReference type="Gene3D" id="3.40.50.2300">
    <property type="match status" value="1"/>
</dbReference>
<accession>A0ABW5NUX7</accession>
<dbReference type="Gene3D" id="1.10.10.60">
    <property type="entry name" value="Homeodomain-like"/>
    <property type="match status" value="1"/>
</dbReference>
<dbReference type="SUPFAM" id="SSF52172">
    <property type="entry name" value="CheY-like"/>
    <property type="match status" value="1"/>
</dbReference>
<dbReference type="InterPro" id="IPR025662">
    <property type="entry name" value="Sigma_54_int_dom_ATP-bd_1"/>
</dbReference>
<keyword evidence="1" id="KW-0547">Nucleotide-binding</keyword>
<evidence type="ECO:0000259" key="8">
    <source>
        <dbReference type="PROSITE" id="PS50110"/>
    </source>
</evidence>
<dbReference type="InterPro" id="IPR011006">
    <property type="entry name" value="CheY-like_superfamily"/>
</dbReference>
<dbReference type="Pfam" id="PF02954">
    <property type="entry name" value="HTH_8"/>
    <property type="match status" value="1"/>
</dbReference>
<sequence>MENKEKILIVEDEFIVANDLKMILKKGGYNVVGIASSAAQARTMIAAKKPDWVLLDIILKGSETGIDLAKELNGSKTPFLFISANTNQSTLEAVKKTQPYGFMVKPFREKDLLVMLDIARYRYALEHQVSAPLTDTNRQASAFNGIIGNSQSLKEILNRINIVAPTETSVLITGESGTGKERVAHAIHEHSDRKNKPIVVVNCAALPLSLVESELFGYEKGAFTGANSRKIGKFEQADGGTLFLDEIGELPLDAQVKLLRVLQEKEIERIGGEQTIKIDVRIVAATNRSLEREVAEGRFRLDLYYRLNVFPVELPPLRERKEDIPQLAMHFLQKFNAAANRDIKTFNPKVLEQMAQYNWPGNIRELEHLIERSTLLAFGDEISEINLPSNTAINILPSETGVLQSLEDMERNHIMQTLQACGGKVFGPGGAAEILKIPPTTLYSKMKKLGIQQEHY</sequence>
<feature type="modified residue" description="4-aspartylphosphate" evidence="6">
    <location>
        <position position="56"/>
    </location>
</feature>
<dbReference type="SMART" id="SM00382">
    <property type="entry name" value="AAA"/>
    <property type="match status" value="1"/>
</dbReference>
<dbReference type="PROSITE" id="PS00676">
    <property type="entry name" value="SIGMA54_INTERACT_2"/>
    <property type="match status" value="1"/>
</dbReference>
<dbReference type="SUPFAM" id="SSF52540">
    <property type="entry name" value="P-loop containing nucleoside triphosphate hydrolases"/>
    <property type="match status" value="1"/>
</dbReference>
<dbReference type="PROSITE" id="PS50045">
    <property type="entry name" value="SIGMA54_INTERACT_4"/>
    <property type="match status" value="1"/>
</dbReference>
<dbReference type="PANTHER" id="PTHR32071">
    <property type="entry name" value="TRANSCRIPTIONAL REGULATORY PROTEIN"/>
    <property type="match status" value="1"/>
</dbReference>
<keyword evidence="2" id="KW-0067">ATP-binding</keyword>
<dbReference type="CDD" id="cd00009">
    <property type="entry name" value="AAA"/>
    <property type="match status" value="1"/>
</dbReference>
<dbReference type="RefSeq" id="WP_379821105.1">
    <property type="nucleotide sequence ID" value="NZ_JBHUMD010000026.1"/>
</dbReference>
<dbReference type="Pfam" id="PF00072">
    <property type="entry name" value="Response_reg"/>
    <property type="match status" value="1"/>
</dbReference>
<evidence type="ECO:0000256" key="3">
    <source>
        <dbReference type="ARBA" id="ARBA00023015"/>
    </source>
</evidence>
<dbReference type="PROSITE" id="PS00675">
    <property type="entry name" value="SIGMA54_INTERACT_1"/>
    <property type="match status" value="1"/>
</dbReference>
<dbReference type="Gene3D" id="3.40.50.300">
    <property type="entry name" value="P-loop containing nucleotide triphosphate hydrolases"/>
    <property type="match status" value="1"/>
</dbReference>
<organism evidence="9 10">
    <name type="scientific">Flavobacterium suzhouense</name>
    <dbReference type="NCBI Taxonomy" id="1529638"/>
    <lineage>
        <taxon>Bacteria</taxon>
        <taxon>Pseudomonadati</taxon>
        <taxon>Bacteroidota</taxon>
        <taxon>Flavobacteriia</taxon>
        <taxon>Flavobacteriales</taxon>
        <taxon>Flavobacteriaceae</taxon>
        <taxon>Flavobacterium</taxon>
    </lineage>
</organism>
<keyword evidence="3" id="KW-0805">Transcription regulation</keyword>
<dbReference type="InterPro" id="IPR058031">
    <property type="entry name" value="AAA_lid_NorR"/>
</dbReference>
<dbReference type="Gene3D" id="1.10.8.60">
    <property type="match status" value="1"/>
</dbReference>
<dbReference type="InterPro" id="IPR025943">
    <property type="entry name" value="Sigma_54_int_dom_ATP-bd_2"/>
</dbReference>
<dbReference type="PANTHER" id="PTHR32071:SF117">
    <property type="entry name" value="PTS-DEPENDENT DIHYDROXYACETONE KINASE OPERON REGULATORY PROTEIN-RELATED"/>
    <property type="match status" value="1"/>
</dbReference>
<evidence type="ECO:0000259" key="7">
    <source>
        <dbReference type="PROSITE" id="PS50045"/>
    </source>
</evidence>
<dbReference type="InterPro" id="IPR027417">
    <property type="entry name" value="P-loop_NTPase"/>
</dbReference>
<reference evidence="10" key="1">
    <citation type="journal article" date="2019" name="Int. J. Syst. Evol. Microbiol.">
        <title>The Global Catalogue of Microorganisms (GCM) 10K type strain sequencing project: providing services to taxonomists for standard genome sequencing and annotation.</title>
        <authorList>
            <consortium name="The Broad Institute Genomics Platform"/>
            <consortium name="The Broad Institute Genome Sequencing Center for Infectious Disease"/>
            <person name="Wu L."/>
            <person name="Ma J."/>
        </authorList>
    </citation>
    <scope>NUCLEOTIDE SEQUENCE [LARGE SCALE GENOMIC DNA]</scope>
    <source>
        <strain evidence="10">KCTC 42107</strain>
    </source>
</reference>
<gene>
    <name evidence="9" type="ORF">ACFSR3_11460</name>
</gene>
<dbReference type="InterPro" id="IPR003593">
    <property type="entry name" value="AAA+_ATPase"/>
</dbReference>
<feature type="domain" description="Response regulatory" evidence="8">
    <location>
        <begin position="6"/>
        <end position="120"/>
    </location>
</feature>
<dbReference type="InterPro" id="IPR009057">
    <property type="entry name" value="Homeodomain-like_sf"/>
</dbReference>
<comment type="caution">
    <text evidence="9">The sequence shown here is derived from an EMBL/GenBank/DDBJ whole genome shotgun (WGS) entry which is preliminary data.</text>
</comment>
<keyword evidence="6" id="KW-0597">Phosphoprotein</keyword>
<dbReference type="PROSITE" id="PS00688">
    <property type="entry name" value="SIGMA54_INTERACT_3"/>
    <property type="match status" value="1"/>
</dbReference>